<evidence type="ECO:0000313" key="1">
    <source>
        <dbReference type="EnsemblPlants" id="AVESA.00010b.r2.4DG0754030.1.CDS"/>
    </source>
</evidence>
<dbReference type="Proteomes" id="UP001732700">
    <property type="component" value="Chromosome 4D"/>
</dbReference>
<dbReference type="EnsemblPlants" id="AVESA.00010b.r2.4DG0754030.1">
    <property type="protein sequence ID" value="AVESA.00010b.r2.4DG0754030.1.CDS"/>
    <property type="gene ID" value="AVESA.00010b.r2.4DG0754030"/>
</dbReference>
<keyword evidence="2" id="KW-1185">Reference proteome</keyword>
<evidence type="ECO:0000313" key="2">
    <source>
        <dbReference type="Proteomes" id="UP001732700"/>
    </source>
</evidence>
<organism evidence="1 2">
    <name type="scientific">Avena sativa</name>
    <name type="common">Oat</name>
    <dbReference type="NCBI Taxonomy" id="4498"/>
    <lineage>
        <taxon>Eukaryota</taxon>
        <taxon>Viridiplantae</taxon>
        <taxon>Streptophyta</taxon>
        <taxon>Embryophyta</taxon>
        <taxon>Tracheophyta</taxon>
        <taxon>Spermatophyta</taxon>
        <taxon>Magnoliopsida</taxon>
        <taxon>Liliopsida</taxon>
        <taxon>Poales</taxon>
        <taxon>Poaceae</taxon>
        <taxon>BOP clade</taxon>
        <taxon>Pooideae</taxon>
        <taxon>Poodae</taxon>
        <taxon>Poeae</taxon>
        <taxon>Poeae Chloroplast Group 1 (Aveneae type)</taxon>
        <taxon>Aveninae</taxon>
        <taxon>Avena</taxon>
    </lineage>
</organism>
<accession>A0ACD5X4Z9</accession>
<reference evidence="1" key="1">
    <citation type="submission" date="2021-05" db="EMBL/GenBank/DDBJ databases">
        <authorList>
            <person name="Scholz U."/>
            <person name="Mascher M."/>
            <person name="Fiebig A."/>
        </authorList>
    </citation>
    <scope>NUCLEOTIDE SEQUENCE [LARGE SCALE GENOMIC DNA]</scope>
</reference>
<proteinExistence type="predicted"/>
<sequence>MSSGSPLPPPDYQGGDYRDDKKRRLPGGHAGESSSCRLLLDGDLEYMLAELTVDEDIIPGGNSGDCRKDRKRKSNQDNASDDLLENMLSSLVIKDNAATSSASRRSGKDASVLVLDDSILDEGNSDCTTSTVCGASDSWSLRSEEFIERVKDLLLSHKGTGVEVFEVHFGLDSAHAAHLDKWVQFASESGAQCVIINLRKKGISSSGDLVVKSRYNFPLHCFVGGQRSSIRKLRLINCIFRPTLHCSGFSSLVRLYLNNVTIADSDVQNICSCCTILRILRLGRCDDLVNLMISHEILIYLDIFRCKKLVSIEIHATSLAFFEYDGHEVHIKYASTPKMRQIVTKFGDVNTSLPKDFNAMEWIKKVTLTFLSPSEEYRYIIYLKKFTALQFVNLFILPSWNNALAVTYLLKATPYLKRLRIEACSKEHHYVDRSHTNWPEGISLDKLRTITIGGFAAQAPLVALLACLMGVATHLKYLQIDPHHHLCKMLGKWVREDVGDKAARDDARNAALATIVPKLPPTVKLVIK</sequence>
<reference evidence="1" key="2">
    <citation type="submission" date="2025-09" db="UniProtKB">
        <authorList>
            <consortium name="EnsemblPlants"/>
        </authorList>
    </citation>
    <scope>IDENTIFICATION</scope>
</reference>
<protein>
    <submittedName>
        <fullName evidence="1">Uncharacterized protein</fullName>
    </submittedName>
</protein>
<name>A0ACD5X4Z9_AVESA</name>